<dbReference type="SUPFAM" id="SSF53383">
    <property type="entry name" value="PLP-dependent transferases"/>
    <property type="match status" value="1"/>
</dbReference>
<dbReference type="Gene3D" id="3.90.1150.10">
    <property type="entry name" value="Aspartate Aminotransferase, domain 1"/>
    <property type="match status" value="1"/>
</dbReference>
<dbReference type="RefSeq" id="WP_186407161.1">
    <property type="nucleotide sequence ID" value="NZ_FLQX01000109.1"/>
</dbReference>
<dbReference type="InterPro" id="IPR002129">
    <property type="entry name" value="PyrdxlP-dep_de-COase"/>
</dbReference>
<dbReference type="PANTHER" id="PTHR11999">
    <property type="entry name" value="GROUP II PYRIDOXAL-5-PHOSPHATE DECARBOXYLASE"/>
    <property type="match status" value="1"/>
</dbReference>
<dbReference type="InterPro" id="IPR015424">
    <property type="entry name" value="PyrdxlP-dep_Trfase"/>
</dbReference>
<dbReference type="Pfam" id="PF00282">
    <property type="entry name" value="Pyridoxal_deC"/>
    <property type="match status" value="1"/>
</dbReference>
<dbReference type="InterPro" id="IPR010977">
    <property type="entry name" value="Aromatic_deC"/>
</dbReference>
<keyword evidence="3" id="KW-0210">Decarboxylase</keyword>
<dbReference type="GO" id="GO:0006520">
    <property type="term" value="P:amino acid metabolic process"/>
    <property type="evidence" value="ECO:0007669"/>
    <property type="project" value="InterPro"/>
</dbReference>
<evidence type="ECO:0000256" key="5">
    <source>
        <dbReference type="ARBA" id="ARBA00023239"/>
    </source>
</evidence>
<keyword evidence="5 7" id="KW-0456">Lyase</keyword>
<comment type="similarity">
    <text evidence="2 7">Belongs to the group II decarboxylase family.</text>
</comment>
<evidence type="ECO:0000256" key="4">
    <source>
        <dbReference type="ARBA" id="ARBA00022898"/>
    </source>
</evidence>
<dbReference type="EMBL" id="FLQX01000109">
    <property type="protein sequence ID" value="SBT06450.1"/>
    <property type="molecule type" value="Genomic_DNA"/>
</dbReference>
<evidence type="ECO:0000313" key="9">
    <source>
        <dbReference type="Proteomes" id="UP000199169"/>
    </source>
</evidence>
<organism evidence="8 9">
    <name type="scientific">Candidatus Accumulibacter aalborgensis</name>
    <dbReference type="NCBI Taxonomy" id="1860102"/>
    <lineage>
        <taxon>Bacteria</taxon>
        <taxon>Pseudomonadati</taxon>
        <taxon>Pseudomonadota</taxon>
        <taxon>Betaproteobacteria</taxon>
        <taxon>Candidatus Accumulibacter</taxon>
    </lineage>
</organism>
<protein>
    <submittedName>
        <fullName evidence="8">Pyridoxal-dependent decarboxylase</fullName>
    </submittedName>
</protein>
<dbReference type="AlphaFoldDB" id="A0A1A8XMR6"/>
<dbReference type="STRING" id="1860102.ACCAA_330035"/>
<dbReference type="InterPro" id="IPR015421">
    <property type="entry name" value="PyrdxlP-dep_Trfase_major"/>
</dbReference>
<dbReference type="GO" id="GO:0019752">
    <property type="term" value="P:carboxylic acid metabolic process"/>
    <property type="evidence" value="ECO:0007669"/>
    <property type="project" value="InterPro"/>
</dbReference>
<proteinExistence type="inferred from homology"/>
<dbReference type="PRINTS" id="PR00800">
    <property type="entry name" value="YHDCRBOXLASE"/>
</dbReference>
<comment type="cofactor">
    <cofactor evidence="1 6 7">
        <name>pyridoxal 5'-phosphate</name>
        <dbReference type="ChEBI" id="CHEBI:597326"/>
    </cofactor>
</comment>
<dbReference type="Gene3D" id="3.40.640.10">
    <property type="entry name" value="Type I PLP-dependent aspartate aminotransferase-like (Major domain)"/>
    <property type="match status" value="1"/>
</dbReference>
<evidence type="ECO:0000256" key="1">
    <source>
        <dbReference type="ARBA" id="ARBA00001933"/>
    </source>
</evidence>
<dbReference type="InterPro" id="IPR015422">
    <property type="entry name" value="PyrdxlP-dep_Trfase_small"/>
</dbReference>
<dbReference type="Proteomes" id="UP000199169">
    <property type="component" value="Unassembled WGS sequence"/>
</dbReference>
<evidence type="ECO:0000256" key="7">
    <source>
        <dbReference type="RuleBase" id="RU000382"/>
    </source>
</evidence>
<sequence length="475" mass="49855">MNAGRDAQAAATERALARAHGLANAFLASLAERAVSRAPSPDEMAAALDEPLPETGSDPAAVVDEWFERAERGITASPGPRFFGFVTGGVTPAALAGDWLASAIDQNAGLWASSPAAAQTELVVLRWLKELFGLPVEWAGALTSGATMANLVGLIAARQWAGRRLGFDAAAEGLAGHSPIVVVASTEIHLSAVKCLGTLGLGRKQVRKASAPGGSVDIAALATLLRDIDGPVIIVGNAAEVNSGHFDDIAALADLRDSHPGGAWLHVDGAFGLFASASPRLAHLTRGIERADSVASDAHKWLNVPYDSGFAFVRDGAILREAFAASGAYVVGSGGWDPFTHVPEMSRRFRGLAAWCALKAFGREGYRALVERCVDHAAAFARWVEATPDVELMNPAPLNIVCFRIVREGCGKAATDELNRLAVRAIQEDGRAFVTGTIWNGQAAIRAAFDNWQTTLDDVAMLQAAVKDVATSLTP</sequence>
<evidence type="ECO:0000256" key="2">
    <source>
        <dbReference type="ARBA" id="ARBA00009533"/>
    </source>
</evidence>
<feature type="modified residue" description="N6-(pyridoxal phosphate)lysine" evidence="6">
    <location>
        <position position="300"/>
    </location>
</feature>
<evidence type="ECO:0000256" key="3">
    <source>
        <dbReference type="ARBA" id="ARBA00022793"/>
    </source>
</evidence>
<name>A0A1A8XMR6_9PROT</name>
<gene>
    <name evidence="8" type="ORF">ACCAA_330035</name>
</gene>
<evidence type="ECO:0000313" key="8">
    <source>
        <dbReference type="EMBL" id="SBT06450.1"/>
    </source>
</evidence>
<dbReference type="GO" id="GO:0016831">
    <property type="term" value="F:carboxy-lyase activity"/>
    <property type="evidence" value="ECO:0007669"/>
    <property type="project" value="UniProtKB-KW"/>
</dbReference>
<keyword evidence="4 6" id="KW-0663">Pyridoxal phosphate</keyword>
<evidence type="ECO:0000256" key="6">
    <source>
        <dbReference type="PIRSR" id="PIRSR602129-50"/>
    </source>
</evidence>
<dbReference type="GO" id="GO:0030170">
    <property type="term" value="F:pyridoxal phosphate binding"/>
    <property type="evidence" value="ECO:0007669"/>
    <property type="project" value="InterPro"/>
</dbReference>
<reference evidence="8 9" key="1">
    <citation type="submission" date="2016-06" db="EMBL/GenBank/DDBJ databases">
        <authorList>
            <person name="Kjaerup R.B."/>
            <person name="Dalgaard T.S."/>
            <person name="Juul-Madsen H.R."/>
        </authorList>
    </citation>
    <scope>NUCLEOTIDE SEQUENCE [LARGE SCALE GENOMIC DNA]</scope>
    <source>
        <strain evidence="8">3</strain>
    </source>
</reference>
<dbReference type="PANTHER" id="PTHR11999:SF70">
    <property type="entry name" value="MIP05841P"/>
    <property type="match status" value="1"/>
</dbReference>
<accession>A0A1A8XMR6</accession>
<keyword evidence="9" id="KW-1185">Reference proteome</keyword>